<keyword evidence="3" id="KW-1185">Reference proteome</keyword>
<evidence type="ECO:0000313" key="3">
    <source>
        <dbReference type="Proteomes" id="UP000635565"/>
    </source>
</evidence>
<name>A0ABQ3V8C7_9CHLR</name>
<evidence type="ECO:0000256" key="1">
    <source>
        <dbReference type="SAM" id="MobiDB-lite"/>
    </source>
</evidence>
<organism evidence="2 3">
    <name type="scientific">Dictyobacter formicarum</name>
    <dbReference type="NCBI Taxonomy" id="2778368"/>
    <lineage>
        <taxon>Bacteria</taxon>
        <taxon>Bacillati</taxon>
        <taxon>Chloroflexota</taxon>
        <taxon>Ktedonobacteria</taxon>
        <taxon>Ktedonobacterales</taxon>
        <taxon>Dictyobacteraceae</taxon>
        <taxon>Dictyobacter</taxon>
    </lineage>
</organism>
<protein>
    <submittedName>
        <fullName evidence="2">Uncharacterized protein</fullName>
    </submittedName>
</protein>
<dbReference type="Proteomes" id="UP000635565">
    <property type="component" value="Unassembled WGS sequence"/>
</dbReference>
<reference evidence="2 3" key="1">
    <citation type="journal article" date="2021" name="Int. J. Syst. Evol. Microbiol.">
        <title>Reticulibacter mediterranei gen. nov., sp. nov., within the new family Reticulibacteraceae fam. nov., and Ktedonospora formicarum gen. nov., sp. nov., Ktedonobacter robiniae sp. nov., Dictyobacter formicarum sp. nov. and Dictyobacter arantiisoli sp. nov., belonging to the class Ktedonobacteria.</title>
        <authorList>
            <person name="Yabe S."/>
            <person name="Zheng Y."/>
            <person name="Wang C.M."/>
            <person name="Sakai Y."/>
            <person name="Abe K."/>
            <person name="Yokota A."/>
            <person name="Donadio S."/>
            <person name="Cavaletti L."/>
            <person name="Monciardini P."/>
        </authorList>
    </citation>
    <scope>NUCLEOTIDE SEQUENCE [LARGE SCALE GENOMIC DNA]</scope>
    <source>
        <strain evidence="2 3">SOSP1-9</strain>
    </source>
</reference>
<sequence length="69" mass="8008">MSKREEVFSDPHDMLSQEALLGAGYRRRKLFAEPERDPAQASSRDWANGDYRSFADEPRLERADLCPHK</sequence>
<proteinExistence type="predicted"/>
<dbReference type="EMBL" id="BNJJ01000001">
    <property type="protein sequence ID" value="GHO82214.1"/>
    <property type="molecule type" value="Genomic_DNA"/>
</dbReference>
<comment type="caution">
    <text evidence="2">The sequence shown here is derived from an EMBL/GenBank/DDBJ whole genome shotgun (WGS) entry which is preliminary data.</text>
</comment>
<evidence type="ECO:0000313" key="2">
    <source>
        <dbReference type="EMBL" id="GHO82214.1"/>
    </source>
</evidence>
<accession>A0ABQ3V8C7</accession>
<dbReference type="RefSeq" id="WP_201359912.1">
    <property type="nucleotide sequence ID" value="NZ_BNJJ01000001.1"/>
</dbReference>
<feature type="region of interest" description="Disordered" evidence="1">
    <location>
        <begin position="32"/>
        <end position="51"/>
    </location>
</feature>
<gene>
    <name evidence="2" type="ORF">KSZ_02200</name>
</gene>